<dbReference type="Gene3D" id="2.70.50.70">
    <property type="match status" value="1"/>
</dbReference>
<sequence length="164" mass="17957">MARPSLLRGLCALSVFSQPILGHMQMSDPSPLRDPHSNRTNEPKDYNILMPLKADGSDFTCKGYQWNTPLTPVATYDAGETYTMKLMGGATHGGGSCQISLSCNQGVDFKVIKSIIGGCPEEKEYGFTIPQDVATAQCLLSWSWFNRVGNREMYQNCAVVNIVG</sequence>
<evidence type="ECO:0000256" key="1">
    <source>
        <dbReference type="SAM" id="MobiDB-lite"/>
    </source>
</evidence>
<protein>
    <recommendedName>
        <fullName evidence="5">Chitin-binding type-4 domain-containing protein</fullName>
    </recommendedName>
</protein>
<gene>
    <name evidence="3" type="ORF">BDV96DRAFT_491055</name>
</gene>
<organism evidence="3 4">
    <name type="scientific">Lophiotrema nucula</name>
    <dbReference type="NCBI Taxonomy" id="690887"/>
    <lineage>
        <taxon>Eukaryota</taxon>
        <taxon>Fungi</taxon>
        <taxon>Dikarya</taxon>
        <taxon>Ascomycota</taxon>
        <taxon>Pezizomycotina</taxon>
        <taxon>Dothideomycetes</taxon>
        <taxon>Pleosporomycetidae</taxon>
        <taxon>Pleosporales</taxon>
        <taxon>Lophiotremataceae</taxon>
        <taxon>Lophiotrema</taxon>
    </lineage>
</organism>
<feature type="non-terminal residue" evidence="3">
    <location>
        <position position="164"/>
    </location>
</feature>
<reference evidence="3" key="1">
    <citation type="journal article" date="2020" name="Stud. Mycol.">
        <title>101 Dothideomycetes genomes: a test case for predicting lifestyles and emergence of pathogens.</title>
        <authorList>
            <person name="Haridas S."/>
            <person name="Albert R."/>
            <person name="Binder M."/>
            <person name="Bloem J."/>
            <person name="Labutti K."/>
            <person name="Salamov A."/>
            <person name="Andreopoulos B."/>
            <person name="Baker S."/>
            <person name="Barry K."/>
            <person name="Bills G."/>
            <person name="Bluhm B."/>
            <person name="Cannon C."/>
            <person name="Castanera R."/>
            <person name="Culley D."/>
            <person name="Daum C."/>
            <person name="Ezra D."/>
            <person name="Gonzalez J."/>
            <person name="Henrissat B."/>
            <person name="Kuo A."/>
            <person name="Liang C."/>
            <person name="Lipzen A."/>
            <person name="Lutzoni F."/>
            <person name="Magnuson J."/>
            <person name="Mondo S."/>
            <person name="Nolan M."/>
            <person name="Ohm R."/>
            <person name="Pangilinan J."/>
            <person name="Park H.-J."/>
            <person name="Ramirez L."/>
            <person name="Alfaro M."/>
            <person name="Sun H."/>
            <person name="Tritt A."/>
            <person name="Yoshinaga Y."/>
            <person name="Zwiers L.-H."/>
            <person name="Turgeon B."/>
            <person name="Goodwin S."/>
            <person name="Spatafora J."/>
            <person name="Crous P."/>
            <person name="Grigoriev I."/>
        </authorList>
    </citation>
    <scope>NUCLEOTIDE SEQUENCE</scope>
    <source>
        <strain evidence="3">CBS 627.86</strain>
    </source>
</reference>
<dbReference type="EMBL" id="ML977320">
    <property type="protein sequence ID" value="KAF2116682.1"/>
    <property type="molecule type" value="Genomic_DNA"/>
</dbReference>
<dbReference type="OrthoDB" id="2342176at2759"/>
<dbReference type="Proteomes" id="UP000799770">
    <property type="component" value="Unassembled WGS sequence"/>
</dbReference>
<dbReference type="AlphaFoldDB" id="A0A6A5ZB37"/>
<feature type="compositionally biased region" description="Basic and acidic residues" evidence="1">
    <location>
        <begin position="31"/>
        <end position="44"/>
    </location>
</feature>
<keyword evidence="2" id="KW-0732">Signal</keyword>
<evidence type="ECO:0000256" key="2">
    <source>
        <dbReference type="SAM" id="SignalP"/>
    </source>
</evidence>
<evidence type="ECO:0000313" key="4">
    <source>
        <dbReference type="Proteomes" id="UP000799770"/>
    </source>
</evidence>
<name>A0A6A5ZB37_9PLEO</name>
<dbReference type="PANTHER" id="PTHR36182:SF1">
    <property type="entry name" value="PROTEIN, PUTATIVE (AFU_ORTHOLOGUE AFUA_6G10930)-RELATED"/>
    <property type="match status" value="1"/>
</dbReference>
<feature type="signal peptide" evidence="2">
    <location>
        <begin position="1"/>
        <end position="22"/>
    </location>
</feature>
<feature type="chain" id="PRO_5025377385" description="Chitin-binding type-4 domain-containing protein" evidence="2">
    <location>
        <begin position="23"/>
        <end position="164"/>
    </location>
</feature>
<accession>A0A6A5ZB37</accession>
<dbReference type="PANTHER" id="PTHR36182">
    <property type="entry name" value="PROTEIN, PUTATIVE (AFU_ORTHOLOGUE AFUA_6G10930)-RELATED"/>
    <property type="match status" value="1"/>
</dbReference>
<feature type="region of interest" description="Disordered" evidence="1">
    <location>
        <begin position="24"/>
        <end position="44"/>
    </location>
</feature>
<proteinExistence type="predicted"/>
<evidence type="ECO:0000313" key="3">
    <source>
        <dbReference type="EMBL" id="KAF2116682.1"/>
    </source>
</evidence>
<keyword evidence="4" id="KW-1185">Reference proteome</keyword>
<evidence type="ECO:0008006" key="5">
    <source>
        <dbReference type="Google" id="ProtNLM"/>
    </source>
</evidence>